<feature type="domain" description="GHMP kinase N-terminal" evidence="5">
    <location>
        <begin position="69"/>
        <end position="123"/>
    </location>
</feature>
<evidence type="ECO:0000256" key="1">
    <source>
        <dbReference type="ARBA" id="ARBA00022679"/>
    </source>
</evidence>
<dbReference type="PANTHER" id="PTHR43527">
    <property type="entry name" value="4-DIPHOSPHOCYTIDYL-2-C-METHYL-D-ERYTHRITOL KINASE, CHLOROPLASTIC"/>
    <property type="match status" value="1"/>
</dbReference>
<dbReference type="InterPro" id="IPR012363">
    <property type="entry name" value="PduX"/>
</dbReference>
<dbReference type="PANTHER" id="PTHR43527:SF1">
    <property type="entry name" value="L-THREONINE KINASE"/>
    <property type="match status" value="1"/>
</dbReference>
<dbReference type="PIRSF" id="PIRSF033887">
    <property type="entry name" value="PduX"/>
    <property type="match status" value="1"/>
</dbReference>
<proteinExistence type="predicted"/>
<evidence type="ECO:0000313" key="7">
    <source>
        <dbReference type="Proteomes" id="UP000281112"/>
    </source>
</evidence>
<dbReference type="Gene3D" id="3.30.230.10">
    <property type="match status" value="1"/>
</dbReference>
<evidence type="ECO:0000259" key="5">
    <source>
        <dbReference type="Pfam" id="PF00288"/>
    </source>
</evidence>
<keyword evidence="7" id="KW-1185">Reference proteome</keyword>
<keyword evidence="1" id="KW-0808">Transferase</keyword>
<comment type="caution">
    <text evidence="6">The sequence shown here is derived from an EMBL/GenBank/DDBJ whole genome shotgun (WGS) entry which is preliminary data.</text>
</comment>
<keyword evidence="4" id="KW-0067">ATP-binding</keyword>
<keyword evidence="2" id="KW-0547">Nucleotide-binding</keyword>
<organism evidence="6 7">
    <name type="scientific">Vibrio viridaestus</name>
    <dbReference type="NCBI Taxonomy" id="2487322"/>
    <lineage>
        <taxon>Bacteria</taxon>
        <taxon>Pseudomonadati</taxon>
        <taxon>Pseudomonadota</taxon>
        <taxon>Gammaproteobacteria</taxon>
        <taxon>Vibrionales</taxon>
        <taxon>Vibrionaceae</taxon>
        <taxon>Vibrio</taxon>
    </lineage>
</organism>
<dbReference type="Proteomes" id="UP000281112">
    <property type="component" value="Unassembled WGS sequence"/>
</dbReference>
<protein>
    <submittedName>
        <fullName evidence="6">GHMP kinase</fullName>
    </submittedName>
</protein>
<dbReference type="OrthoDB" id="4548147at2"/>
<dbReference type="GO" id="GO:0016301">
    <property type="term" value="F:kinase activity"/>
    <property type="evidence" value="ECO:0007669"/>
    <property type="project" value="UniProtKB-KW"/>
</dbReference>
<sequence length="286" mass="31344">MAEAKYPGTCGELLQGWIQGSEKLISCPIDLYSTVRIKSGVQTFPVMPRIEEALLSTLAFFNLPSEYRDGLCVEHTSDLPIGKGYASSTADICATIKALSRYLNNPIKDEEIATLATAIEPSDSVMFTGLALFDHNRGILSEQFHLTELPSVLILEPSTTLLTKDFHQIDRSFPLVNAAPLLQESFTTFSHGALRNKPFMIGRAATISARANQAILNKPMLESIINISEQFGLYGCCIAHSGSIVGLLYNKQLHNIHSVLSKLDQEQVLTTYPIQRLANMVEGGVS</sequence>
<dbReference type="AlphaFoldDB" id="A0A3N9TL20"/>
<dbReference type="GO" id="GO:0005524">
    <property type="term" value="F:ATP binding"/>
    <property type="evidence" value="ECO:0007669"/>
    <property type="project" value="UniProtKB-KW"/>
</dbReference>
<evidence type="ECO:0000313" key="6">
    <source>
        <dbReference type="EMBL" id="RQW64563.1"/>
    </source>
</evidence>
<keyword evidence="3 6" id="KW-0418">Kinase</keyword>
<dbReference type="InterPro" id="IPR020568">
    <property type="entry name" value="Ribosomal_Su5_D2-typ_SF"/>
</dbReference>
<evidence type="ECO:0000256" key="3">
    <source>
        <dbReference type="ARBA" id="ARBA00022777"/>
    </source>
</evidence>
<dbReference type="InterPro" id="IPR014721">
    <property type="entry name" value="Ribsml_uS5_D2-typ_fold_subgr"/>
</dbReference>
<dbReference type="Pfam" id="PF00288">
    <property type="entry name" value="GHMP_kinases_N"/>
    <property type="match status" value="1"/>
</dbReference>
<dbReference type="InterPro" id="IPR006204">
    <property type="entry name" value="GHMP_kinase_N_dom"/>
</dbReference>
<evidence type="ECO:0000256" key="2">
    <source>
        <dbReference type="ARBA" id="ARBA00022741"/>
    </source>
</evidence>
<accession>A0A3N9TL20</accession>
<gene>
    <name evidence="6" type="ORF">EES38_00495</name>
</gene>
<evidence type="ECO:0000256" key="4">
    <source>
        <dbReference type="ARBA" id="ARBA00022840"/>
    </source>
</evidence>
<name>A0A3N9TL20_9VIBR</name>
<dbReference type="EMBL" id="RJVQ01000001">
    <property type="protein sequence ID" value="RQW64563.1"/>
    <property type="molecule type" value="Genomic_DNA"/>
</dbReference>
<reference evidence="6 7" key="1">
    <citation type="submission" date="2018-11" db="EMBL/GenBank/DDBJ databases">
        <title>Vibrio LJC006 sp. nov., isolated from seawater during the bloom of the enteromorpha.</title>
        <authorList>
            <person name="Liang J."/>
        </authorList>
    </citation>
    <scope>NUCLEOTIDE SEQUENCE [LARGE SCALE GENOMIC DNA]</scope>
    <source>
        <strain evidence="6 7">LJC006</strain>
    </source>
</reference>
<dbReference type="RefSeq" id="WP_124935215.1">
    <property type="nucleotide sequence ID" value="NZ_RJVQ01000001.1"/>
</dbReference>
<dbReference type="SUPFAM" id="SSF54211">
    <property type="entry name" value="Ribosomal protein S5 domain 2-like"/>
    <property type="match status" value="1"/>
</dbReference>